<dbReference type="NCBIfam" id="NF002600">
    <property type="entry name" value="PRK02256.1"/>
    <property type="match status" value="1"/>
</dbReference>
<evidence type="ECO:0000256" key="8">
    <source>
        <dbReference type="ARBA" id="ARBA00023049"/>
    </source>
</evidence>
<name>C8X0V6_DESRD</name>
<dbReference type="SUPFAM" id="SSF53187">
    <property type="entry name" value="Zn-dependent exopeptidases"/>
    <property type="match status" value="1"/>
</dbReference>
<evidence type="ECO:0000256" key="9">
    <source>
        <dbReference type="RuleBase" id="RU004386"/>
    </source>
</evidence>
<keyword evidence="7 9" id="KW-0862">Zinc</keyword>
<keyword evidence="3 9" id="KW-0031">Aminopeptidase</keyword>
<dbReference type="Proteomes" id="UP000001052">
    <property type="component" value="Chromosome"/>
</dbReference>
<keyword evidence="6 9" id="KW-0378">Hydrolase</keyword>
<dbReference type="EC" id="3.4.11.-" evidence="10"/>
<evidence type="ECO:0000313" key="11">
    <source>
        <dbReference type="EMBL" id="ACV68053.1"/>
    </source>
</evidence>
<dbReference type="RefSeq" id="WP_015751211.1">
    <property type="nucleotide sequence ID" value="NC_013223.1"/>
</dbReference>
<evidence type="ECO:0000313" key="12">
    <source>
        <dbReference type="Proteomes" id="UP000001052"/>
    </source>
</evidence>
<dbReference type="STRING" id="485915.Dret_0761"/>
<organism evidence="11 12">
    <name type="scientific">Desulfohalobium retbaense (strain ATCC 49708 / DSM 5692 / JCM 16813 / HR100)</name>
    <dbReference type="NCBI Taxonomy" id="485915"/>
    <lineage>
        <taxon>Bacteria</taxon>
        <taxon>Pseudomonadati</taxon>
        <taxon>Thermodesulfobacteriota</taxon>
        <taxon>Desulfovibrionia</taxon>
        <taxon>Desulfovibrionales</taxon>
        <taxon>Desulfohalobiaceae</taxon>
        <taxon>Desulfohalobium</taxon>
    </lineage>
</organism>
<evidence type="ECO:0000256" key="10">
    <source>
        <dbReference type="RuleBase" id="RU004387"/>
    </source>
</evidence>
<protein>
    <recommendedName>
        <fullName evidence="10">M18 family aminopeptidase</fullName>
        <ecNumber evidence="10">3.4.11.-</ecNumber>
    </recommendedName>
</protein>
<dbReference type="GO" id="GO:0004177">
    <property type="term" value="F:aminopeptidase activity"/>
    <property type="evidence" value="ECO:0007669"/>
    <property type="project" value="UniProtKB-KW"/>
</dbReference>
<dbReference type="InterPro" id="IPR023358">
    <property type="entry name" value="Peptidase_M18_dom2"/>
</dbReference>
<keyword evidence="12" id="KW-1185">Reference proteome</keyword>
<reference evidence="11 12" key="2">
    <citation type="journal article" date="2010" name="Stand. Genomic Sci.">
        <title>Complete genome sequence of Desulfohalobium retbaense type strain (HR(100)).</title>
        <authorList>
            <person name="Spring S."/>
            <person name="Nolan M."/>
            <person name="Lapidus A."/>
            <person name="Glavina Del Rio T."/>
            <person name="Copeland A."/>
            <person name="Tice H."/>
            <person name="Cheng J.F."/>
            <person name="Lucas S."/>
            <person name="Land M."/>
            <person name="Chen F."/>
            <person name="Bruce D."/>
            <person name="Goodwin L."/>
            <person name="Pitluck S."/>
            <person name="Ivanova N."/>
            <person name="Mavromatis K."/>
            <person name="Mikhailova N."/>
            <person name="Pati A."/>
            <person name="Chen A."/>
            <person name="Palaniappan K."/>
            <person name="Hauser L."/>
            <person name="Chang Y.J."/>
            <person name="Jeffries C.D."/>
            <person name="Munk C."/>
            <person name="Kiss H."/>
            <person name="Chain P."/>
            <person name="Han C."/>
            <person name="Brettin T."/>
            <person name="Detter J.C."/>
            <person name="Schuler E."/>
            <person name="Goker M."/>
            <person name="Rohde M."/>
            <person name="Bristow J."/>
            <person name="Eisen J.A."/>
            <person name="Markowitz V."/>
            <person name="Hugenholtz P."/>
            <person name="Kyrpides N.C."/>
            <person name="Klenk H.P."/>
        </authorList>
    </citation>
    <scope>NUCLEOTIDE SEQUENCE [LARGE SCALE GENOMIC DNA]</scope>
    <source>
        <strain evidence="11 12">DSM 5692</strain>
    </source>
</reference>
<evidence type="ECO:0000256" key="4">
    <source>
        <dbReference type="ARBA" id="ARBA00022670"/>
    </source>
</evidence>
<dbReference type="PANTHER" id="PTHR28570">
    <property type="entry name" value="ASPARTYL AMINOPEPTIDASE"/>
    <property type="match status" value="1"/>
</dbReference>
<proteinExistence type="inferred from homology"/>
<evidence type="ECO:0000256" key="1">
    <source>
        <dbReference type="ARBA" id="ARBA00001947"/>
    </source>
</evidence>
<keyword evidence="5 9" id="KW-0479">Metal-binding</keyword>
<dbReference type="Pfam" id="PF02127">
    <property type="entry name" value="Peptidase_M18"/>
    <property type="match status" value="1"/>
</dbReference>
<dbReference type="Gene3D" id="2.30.250.10">
    <property type="entry name" value="Aminopeptidase i, Domain 2"/>
    <property type="match status" value="1"/>
</dbReference>
<dbReference type="eggNOG" id="COG1362">
    <property type="taxonomic scope" value="Bacteria"/>
</dbReference>
<dbReference type="EMBL" id="CP001734">
    <property type="protein sequence ID" value="ACV68053.1"/>
    <property type="molecule type" value="Genomic_DNA"/>
</dbReference>
<dbReference type="GO" id="GO:0005737">
    <property type="term" value="C:cytoplasm"/>
    <property type="evidence" value="ECO:0007669"/>
    <property type="project" value="UniProtKB-ARBA"/>
</dbReference>
<evidence type="ECO:0000256" key="7">
    <source>
        <dbReference type="ARBA" id="ARBA00022833"/>
    </source>
</evidence>
<dbReference type="KEGG" id="drt:Dret_0761"/>
<evidence type="ECO:0000256" key="3">
    <source>
        <dbReference type="ARBA" id="ARBA00022438"/>
    </source>
</evidence>
<dbReference type="AlphaFoldDB" id="C8X0V6"/>
<dbReference type="HOGENOM" id="CLU_590123_0_0_7"/>
<dbReference type="OrthoDB" id="5288740at2"/>
<keyword evidence="4 9" id="KW-0645">Protease</keyword>
<comment type="cofactor">
    <cofactor evidence="1 10">
        <name>Zn(2+)</name>
        <dbReference type="ChEBI" id="CHEBI:29105"/>
    </cofactor>
</comment>
<comment type="similarity">
    <text evidence="2 9">Belongs to the peptidase M18 family.</text>
</comment>
<dbReference type="PANTHER" id="PTHR28570:SF2">
    <property type="entry name" value="M18 FAMILY AMINOPEPTIDASE 1-RELATED"/>
    <property type="match status" value="1"/>
</dbReference>
<dbReference type="GO" id="GO:0008237">
    <property type="term" value="F:metallopeptidase activity"/>
    <property type="evidence" value="ECO:0007669"/>
    <property type="project" value="UniProtKB-KW"/>
</dbReference>
<dbReference type="Gene3D" id="3.40.630.10">
    <property type="entry name" value="Zn peptidases"/>
    <property type="match status" value="1"/>
</dbReference>
<evidence type="ECO:0000256" key="2">
    <source>
        <dbReference type="ARBA" id="ARBA00008290"/>
    </source>
</evidence>
<evidence type="ECO:0000256" key="6">
    <source>
        <dbReference type="ARBA" id="ARBA00022801"/>
    </source>
</evidence>
<dbReference type="GO" id="GO:0006508">
    <property type="term" value="P:proteolysis"/>
    <property type="evidence" value="ECO:0007669"/>
    <property type="project" value="UniProtKB-KW"/>
</dbReference>
<dbReference type="SUPFAM" id="SSF101821">
    <property type="entry name" value="Aminopeptidase/glucanase lid domain"/>
    <property type="match status" value="1"/>
</dbReference>
<gene>
    <name evidence="11" type="ordered locus">Dret_0761</name>
</gene>
<dbReference type="GO" id="GO:0008270">
    <property type="term" value="F:zinc ion binding"/>
    <property type="evidence" value="ECO:0007669"/>
    <property type="project" value="InterPro"/>
</dbReference>
<sequence length="461" mass="51122">MELAHTPKSCWDIFSSQEERVALEEAATEYIAFLSRCKTERETVQWVVEQAEAAGFRQEWAEGAVYRELKGKTVLLARRGRRPLREGVRLLGAHADTPRLDFKQHPVYEDGGMALGKTHYYGGIRKYQWLARPLALHGVVVKENGETVRVCLGEDQGDPVLTIADLLPHLAQEQNERKVTEAFEAEKLNIVLGHMPQGQDPSSEGDSKEGDRVKKRVLTLLNAKYGIIEEDLYSAELQAVPAGPARCVGLDEALIGGYGQDDRICVFCGLKALLAEEDPEFTQVVIFWDKEEIGSDGATGAKSLFMEYSLQDMLRAWEPETALSELFFATKALSGDVHGALDPDFQDLHDKYNTSRLGYGPVFCKFTGHRGKVGANDAHAEYVAWWRRLLNRASIPWQMAEIGKVDKGGGGTVAKHLAIYGMDIIDFGPGVLGMHSPFELSSKADLYATIKAFQAFLGSKE</sequence>
<keyword evidence="8 9" id="KW-0482">Metalloprotease</keyword>
<dbReference type="InterPro" id="IPR001948">
    <property type="entry name" value="Peptidase_M18"/>
</dbReference>
<dbReference type="PRINTS" id="PR00932">
    <property type="entry name" value="AMINO1PTASE"/>
</dbReference>
<reference evidence="12" key="1">
    <citation type="submission" date="2009-09" db="EMBL/GenBank/DDBJ databases">
        <title>The complete chromosome of Desulfohalobium retbaense DSM 5692.</title>
        <authorList>
            <consortium name="US DOE Joint Genome Institute (JGI-PGF)"/>
            <person name="Lucas S."/>
            <person name="Copeland A."/>
            <person name="Lapidus A."/>
            <person name="Glavina del Rio T."/>
            <person name="Dalin E."/>
            <person name="Tice H."/>
            <person name="Bruce D."/>
            <person name="Goodwin L."/>
            <person name="Pitluck S."/>
            <person name="Kyrpides N."/>
            <person name="Mavromatis K."/>
            <person name="Ivanova N."/>
            <person name="Mikhailova N."/>
            <person name="Munk A.C."/>
            <person name="Brettin T."/>
            <person name="Detter J.C."/>
            <person name="Han C."/>
            <person name="Tapia R."/>
            <person name="Larimer F."/>
            <person name="Land M."/>
            <person name="Hauser L."/>
            <person name="Markowitz V."/>
            <person name="Cheng J.-F."/>
            <person name="Hugenholtz P."/>
            <person name="Woyke T."/>
            <person name="Wu D."/>
            <person name="Spring S."/>
            <person name="Klenk H.-P."/>
            <person name="Eisen J.A."/>
        </authorList>
    </citation>
    <scope>NUCLEOTIDE SEQUENCE [LARGE SCALE GENOMIC DNA]</scope>
    <source>
        <strain evidence="12">DSM 5692</strain>
    </source>
</reference>
<evidence type="ECO:0000256" key="5">
    <source>
        <dbReference type="ARBA" id="ARBA00022723"/>
    </source>
</evidence>
<accession>C8X0V6</accession>